<organism evidence="2 3">
    <name type="scientific">Babesia divergens</name>
    <dbReference type="NCBI Taxonomy" id="32595"/>
    <lineage>
        <taxon>Eukaryota</taxon>
        <taxon>Sar</taxon>
        <taxon>Alveolata</taxon>
        <taxon>Apicomplexa</taxon>
        <taxon>Aconoidasida</taxon>
        <taxon>Piroplasmida</taxon>
        <taxon>Babesiidae</taxon>
        <taxon>Babesia</taxon>
    </lineage>
</organism>
<evidence type="ECO:0000313" key="2">
    <source>
        <dbReference type="EMBL" id="KAK1932782.1"/>
    </source>
</evidence>
<proteinExistence type="predicted"/>
<reference evidence="2" key="2">
    <citation type="submission" date="2021-05" db="EMBL/GenBank/DDBJ databases">
        <authorList>
            <person name="Pain A."/>
        </authorList>
    </citation>
    <scope>NUCLEOTIDE SEQUENCE</scope>
    <source>
        <strain evidence="2">1802A</strain>
    </source>
</reference>
<feature type="compositionally biased region" description="Polar residues" evidence="1">
    <location>
        <begin position="1"/>
        <end position="11"/>
    </location>
</feature>
<sequence length="473" mass="53482">MVLKVMQNTSRGSDDGMDLFSGNDKDAPLTDFQREMILAEKHAENVRKRQRENLLNSDSLAANKADISLEMEEGMIEPDPFDILTDDDATTDMMGTNDPGESTLFEDEAEQIPMVPTPVVNKARVSKQRALHILEHPHCSKYLVGTIMRILVTVDSSPDSVSSIHPKLLYSHAIFKVERLVKANKYPVYGCNFGNSCDHEIKEFLGYAAYHIMGRVMSGQQTTPLCRITLNNICSLPISEEEIKFGGEFIVRALTQAAANLRSFTFTDEDVQLMLERKLLKESVDPSTFQGSRSKLIVAIQRTSHEIELLAELVKNDPSKLEQLRALEARKGKLEEQLQTMKAPSRTPLFVKNCAVLRASAEPTSSSGVMRKTTQPTPMIMFNTLESQEIPGNENRKIERRSISEMSLGEQRKLIHAYTKVSPLVCVFIPLQHMKDCDPSYWTPFTQDVNMDNEERIPGFPRILRFSEYLKLH</sequence>
<dbReference type="AlphaFoldDB" id="A0AAD9LEE8"/>
<evidence type="ECO:0000256" key="1">
    <source>
        <dbReference type="SAM" id="MobiDB-lite"/>
    </source>
</evidence>
<dbReference type="Proteomes" id="UP001195914">
    <property type="component" value="Unassembled WGS sequence"/>
</dbReference>
<feature type="region of interest" description="Disordered" evidence="1">
    <location>
        <begin position="1"/>
        <end position="22"/>
    </location>
</feature>
<keyword evidence="3" id="KW-1185">Reference proteome</keyword>
<reference evidence="2" key="1">
    <citation type="journal article" date="2014" name="Nucleic Acids Res.">
        <title>The evolutionary dynamics of variant antigen genes in Babesia reveal a history of genomic innovation underlying host-parasite interaction.</title>
        <authorList>
            <person name="Jackson A.P."/>
            <person name="Otto T.D."/>
            <person name="Darby A."/>
            <person name="Ramaprasad A."/>
            <person name="Xia D."/>
            <person name="Echaide I.E."/>
            <person name="Farber M."/>
            <person name="Gahlot S."/>
            <person name="Gamble J."/>
            <person name="Gupta D."/>
            <person name="Gupta Y."/>
            <person name="Jackson L."/>
            <person name="Malandrin L."/>
            <person name="Malas T.B."/>
            <person name="Moussa E."/>
            <person name="Nair M."/>
            <person name="Reid A.J."/>
            <person name="Sanders M."/>
            <person name="Sharma J."/>
            <person name="Tracey A."/>
            <person name="Quail M.A."/>
            <person name="Weir W."/>
            <person name="Wastling J.M."/>
            <person name="Hall N."/>
            <person name="Willadsen P."/>
            <person name="Lingelbach K."/>
            <person name="Shiels B."/>
            <person name="Tait A."/>
            <person name="Berriman M."/>
            <person name="Allred D.R."/>
            <person name="Pain A."/>
        </authorList>
    </citation>
    <scope>NUCLEOTIDE SEQUENCE</scope>
    <source>
        <strain evidence="2">1802A</strain>
    </source>
</reference>
<evidence type="ECO:0008006" key="4">
    <source>
        <dbReference type="Google" id="ProtNLM"/>
    </source>
</evidence>
<protein>
    <recommendedName>
        <fullName evidence="4">Plus3 domain-containing protein</fullName>
    </recommendedName>
</protein>
<accession>A0AAD9LEE8</accession>
<comment type="caution">
    <text evidence="2">The sequence shown here is derived from an EMBL/GenBank/DDBJ whole genome shotgun (WGS) entry which is preliminary data.</text>
</comment>
<dbReference type="EMBL" id="JAHBMH010000073">
    <property type="protein sequence ID" value="KAK1932782.1"/>
    <property type="molecule type" value="Genomic_DNA"/>
</dbReference>
<evidence type="ECO:0000313" key="3">
    <source>
        <dbReference type="Proteomes" id="UP001195914"/>
    </source>
</evidence>
<gene>
    <name evidence="2" type="ORF">X943_000783</name>
</gene>
<name>A0AAD9LEE8_BABDI</name>